<accession>A6LAB8</accession>
<proteinExistence type="predicted"/>
<dbReference type="Proteomes" id="UP000000566">
    <property type="component" value="Chromosome"/>
</dbReference>
<evidence type="ECO:0000313" key="2">
    <source>
        <dbReference type="Proteomes" id="UP000000566"/>
    </source>
</evidence>
<name>A6LAB8_PARD8</name>
<dbReference type="PaxDb" id="435591-BDI_0863"/>
<dbReference type="STRING" id="435591.BDI_0863"/>
<evidence type="ECO:0000313" key="1">
    <source>
        <dbReference type="EMBL" id="ABR42632.1"/>
    </source>
</evidence>
<gene>
    <name evidence="1" type="ordered locus">BDI_0863</name>
</gene>
<dbReference type="EMBL" id="CP000140">
    <property type="protein sequence ID" value="ABR42632.1"/>
    <property type="molecule type" value="Genomic_DNA"/>
</dbReference>
<reference evidence="1 2" key="1">
    <citation type="journal article" date="2007" name="PLoS Biol.">
        <title>Evolution of symbiotic bacteria in the distal human intestine.</title>
        <authorList>
            <person name="Xu J."/>
            <person name="Mahowald M.A."/>
            <person name="Ley R.E."/>
            <person name="Lozupone C.A."/>
            <person name="Hamady M."/>
            <person name="Martens E.C."/>
            <person name="Henrissat B."/>
            <person name="Coutinho P.M."/>
            <person name="Minx P."/>
            <person name="Latreille P."/>
            <person name="Cordum H."/>
            <person name="Van Brunt A."/>
            <person name="Kim K."/>
            <person name="Fulton R.S."/>
            <person name="Fulton L.A."/>
            <person name="Clifton S.W."/>
            <person name="Wilson R.K."/>
            <person name="Knight R.D."/>
            <person name="Gordon J.I."/>
        </authorList>
    </citation>
    <scope>NUCLEOTIDE SEQUENCE [LARGE SCALE GENOMIC DNA]</scope>
    <source>
        <strain evidence="2">ATCC 8503 / DSM 20701 / CIP 104284 / JCM 5825 / NCTC 11152</strain>
    </source>
</reference>
<dbReference type="AlphaFoldDB" id="A6LAB8"/>
<organism evidence="1 2">
    <name type="scientific">Parabacteroides distasonis (strain ATCC 8503 / DSM 20701 / CIP 104284 / JCM 5825 / NCTC 11152)</name>
    <dbReference type="NCBI Taxonomy" id="435591"/>
    <lineage>
        <taxon>Bacteria</taxon>
        <taxon>Pseudomonadati</taxon>
        <taxon>Bacteroidota</taxon>
        <taxon>Bacteroidia</taxon>
        <taxon>Bacteroidales</taxon>
        <taxon>Tannerellaceae</taxon>
        <taxon>Parabacteroides</taxon>
    </lineage>
</organism>
<keyword evidence="2" id="KW-1185">Reference proteome</keyword>
<protein>
    <submittedName>
        <fullName evidence="1">Uncharacterized protein</fullName>
    </submittedName>
</protein>
<dbReference type="KEGG" id="pdi:BDI_0863"/>
<dbReference type="BioCyc" id="PDIS435591:G1G5A-886-MONOMER"/>
<sequence length="101" mass="12696">MSWGMNVRQTNDNGENTVIEVWFHDNFIAFHYHGWIDKKQRKIAEKCTRHRYIWGKYYVAMETILPFYAVRKFLMTPKCWVNFIKWFYRAWKYNRRIKYVD</sequence>
<dbReference type="HOGENOM" id="CLU_2288814_0_0_10"/>